<evidence type="ECO:0000313" key="3">
    <source>
        <dbReference type="Proteomes" id="UP001166286"/>
    </source>
</evidence>
<feature type="chain" id="PRO_5041205276" evidence="1">
    <location>
        <begin position="18"/>
        <end position="306"/>
    </location>
</feature>
<feature type="signal peptide" evidence="1">
    <location>
        <begin position="1"/>
        <end position="17"/>
    </location>
</feature>
<sequence>MLWSIFWVLVTLGLCTSTAIVKSTSVNNIPSVNCKHGANVLQAAIGNYRTRSLQAFRAASTGLDDQAYKAIFKSDAHWPEVISLWHSLVSFPRKGDERKVTFRCIYSEIEAQRLAPTATNLWEHCRSPQSMGIGEVGDILFVCPPFFGLKDAYAMPMPVFCPDVDTNQFVANPGKHQFPLDKSIALTRAVAFYYGIKENATHYGSVIEAQNDILRRNAATTALDLDSYLLFSELVWNECSNIPNVDLPPWTDPAALYASLAGNLTSNSDSANNITGNSTLALDNLQPLNFSGSLLPGTSPNAVGTT</sequence>
<accession>A0AA39UAB4</accession>
<name>A0AA39UAB4_9LECA</name>
<protein>
    <submittedName>
        <fullName evidence="2">Uncharacterized protein</fullName>
    </submittedName>
</protein>
<evidence type="ECO:0000256" key="1">
    <source>
        <dbReference type="SAM" id="SignalP"/>
    </source>
</evidence>
<dbReference type="Proteomes" id="UP001166286">
    <property type="component" value="Unassembled WGS sequence"/>
</dbReference>
<reference evidence="2" key="1">
    <citation type="submission" date="2023-03" db="EMBL/GenBank/DDBJ databases">
        <title>Complete genome of Cladonia borealis.</title>
        <authorList>
            <person name="Park H."/>
        </authorList>
    </citation>
    <scope>NUCLEOTIDE SEQUENCE</scope>
    <source>
        <strain evidence="2">ANT050790</strain>
    </source>
</reference>
<keyword evidence="1" id="KW-0732">Signal</keyword>
<proteinExistence type="predicted"/>
<keyword evidence="3" id="KW-1185">Reference proteome</keyword>
<dbReference type="AlphaFoldDB" id="A0AA39UAB4"/>
<evidence type="ECO:0000313" key="2">
    <source>
        <dbReference type="EMBL" id="KAK0512276.1"/>
    </source>
</evidence>
<dbReference type="EMBL" id="JAFEKC020000011">
    <property type="protein sequence ID" value="KAK0512276.1"/>
    <property type="molecule type" value="Genomic_DNA"/>
</dbReference>
<organism evidence="2 3">
    <name type="scientific">Cladonia borealis</name>
    <dbReference type="NCBI Taxonomy" id="184061"/>
    <lineage>
        <taxon>Eukaryota</taxon>
        <taxon>Fungi</taxon>
        <taxon>Dikarya</taxon>
        <taxon>Ascomycota</taxon>
        <taxon>Pezizomycotina</taxon>
        <taxon>Lecanoromycetes</taxon>
        <taxon>OSLEUM clade</taxon>
        <taxon>Lecanoromycetidae</taxon>
        <taxon>Lecanorales</taxon>
        <taxon>Lecanorineae</taxon>
        <taxon>Cladoniaceae</taxon>
        <taxon>Cladonia</taxon>
    </lineage>
</organism>
<comment type="caution">
    <text evidence="2">The sequence shown here is derived from an EMBL/GenBank/DDBJ whole genome shotgun (WGS) entry which is preliminary data.</text>
</comment>
<gene>
    <name evidence="2" type="ORF">JMJ35_005404</name>
</gene>